<gene>
    <name evidence="2" type="ORF">CWATWH0003_B185</name>
</gene>
<dbReference type="PATRIC" id="fig|423471.3.peg.5454"/>
<sequence>MRRYNDRLEIRLSTEQKKKLYEIAGDNCTVSELIRKRLLKEPNRENRRSNRDIHNQLKRMGNNLNQIARVLNSMALSQSPLTASDLIDFSGDVQTAISEVRILQNQLQSK</sequence>
<dbReference type="AlphaFoldDB" id="G5JEJ8"/>
<evidence type="ECO:0000259" key="1">
    <source>
        <dbReference type="Pfam" id="PF05713"/>
    </source>
</evidence>
<dbReference type="GeneID" id="88769123"/>
<dbReference type="InterPro" id="IPR008687">
    <property type="entry name" value="MobC"/>
</dbReference>
<protein>
    <recommendedName>
        <fullName evidence="1">Bacterial mobilisation domain-containing protein</fullName>
    </recommendedName>
</protein>
<feature type="domain" description="Bacterial mobilisation" evidence="1">
    <location>
        <begin position="56"/>
        <end position="75"/>
    </location>
</feature>
<accession>G5JEJ8</accession>
<dbReference type="EMBL" id="AESD01001030">
    <property type="protein sequence ID" value="EHJ09395.1"/>
    <property type="molecule type" value="Genomic_DNA"/>
</dbReference>
<comment type="caution">
    <text evidence="2">The sequence shown here is derived from an EMBL/GenBank/DDBJ whole genome shotgun (WGS) entry which is preliminary data.</text>
</comment>
<dbReference type="Pfam" id="PF05713">
    <property type="entry name" value="MobC"/>
    <property type="match status" value="1"/>
</dbReference>
<evidence type="ECO:0000313" key="3">
    <source>
        <dbReference type="Proteomes" id="UP000003477"/>
    </source>
</evidence>
<proteinExistence type="predicted"/>
<organism evidence="2 3">
    <name type="scientific">Crocosphaera watsonii WH 0003</name>
    <dbReference type="NCBI Taxonomy" id="423471"/>
    <lineage>
        <taxon>Bacteria</taxon>
        <taxon>Bacillati</taxon>
        <taxon>Cyanobacteriota</taxon>
        <taxon>Cyanophyceae</taxon>
        <taxon>Oscillatoriophycideae</taxon>
        <taxon>Chroococcales</taxon>
        <taxon>Aphanothecaceae</taxon>
        <taxon>Crocosphaera</taxon>
    </lineage>
</organism>
<reference evidence="2 3" key="1">
    <citation type="journal article" date="2011" name="Front. Microbiol.">
        <title>Two Strains of Crocosphaera watsonii with Highly Conserved Genomes are Distinguished by Strain-Specific Features.</title>
        <authorList>
            <person name="Bench S.R."/>
            <person name="Ilikchyan I.N."/>
            <person name="Tripp H.J."/>
            <person name="Zehr J.P."/>
        </authorList>
    </citation>
    <scope>NUCLEOTIDE SEQUENCE [LARGE SCALE GENOMIC DNA]</scope>
    <source>
        <strain evidence="2 3">WH 0003</strain>
    </source>
</reference>
<dbReference type="RefSeq" id="WP_007313564.1">
    <property type="nucleotide sequence ID" value="NZ_AESD01001030.1"/>
</dbReference>
<evidence type="ECO:0000313" key="2">
    <source>
        <dbReference type="EMBL" id="EHJ09395.1"/>
    </source>
</evidence>
<dbReference type="Proteomes" id="UP000003477">
    <property type="component" value="Unassembled WGS sequence"/>
</dbReference>
<name>G5JEJ8_CROWT</name>